<gene>
    <name evidence="1" type="ORF">K0M31_002437</name>
</gene>
<accession>A0AA40KYN1</accession>
<evidence type="ECO:0000313" key="2">
    <source>
        <dbReference type="Proteomes" id="UP001177670"/>
    </source>
</evidence>
<reference evidence="1" key="1">
    <citation type="submission" date="2021-10" db="EMBL/GenBank/DDBJ databases">
        <title>Melipona bicolor Genome sequencing and assembly.</title>
        <authorList>
            <person name="Araujo N.S."/>
            <person name="Arias M.C."/>
        </authorList>
    </citation>
    <scope>NUCLEOTIDE SEQUENCE</scope>
    <source>
        <strain evidence="1">USP_2M_L1-L4_2017</strain>
        <tissue evidence="1">Whole body</tissue>
    </source>
</reference>
<dbReference type="EMBL" id="JAHYIQ010000001">
    <property type="protein sequence ID" value="KAK1137945.1"/>
    <property type="molecule type" value="Genomic_DNA"/>
</dbReference>
<proteinExistence type="predicted"/>
<dbReference type="Proteomes" id="UP001177670">
    <property type="component" value="Unassembled WGS sequence"/>
</dbReference>
<sequence>MVICDKELVTLLRFNSSFRTDGTRYRKKTNVSFSHDRWYIKLDDSRSPSRSVSKIQSPIARVTSMSRTLIPQMRWTNLVSSSCKTTKGHCGFAHSVQHSELPESKKGAKEIETERRFFGLRETRQGRLGGCL</sequence>
<name>A0AA40KYN1_9HYME</name>
<organism evidence="1 2">
    <name type="scientific">Melipona bicolor</name>
    <dbReference type="NCBI Taxonomy" id="60889"/>
    <lineage>
        <taxon>Eukaryota</taxon>
        <taxon>Metazoa</taxon>
        <taxon>Ecdysozoa</taxon>
        <taxon>Arthropoda</taxon>
        <taxon>Hexapoda</taxon>
        <taxon>Insecta</taxon>
        <taxon>Pterygota</taxon>
        <taxon>Neoptera</taxon>
        <taxon>Endopterygota</taxon>
        <taxon>Hymenoptera</taxon>
        <taxon>Apocrita</taxon>
        <taxon>Aculeata</taxon>
        <taxon>Apoidea</taxon>
        <taxon>Anthophila</taxon>
        <taxon>Apidae</taxon>
        <taxon>Melipona</taxon>
    </lineage>
</organism>
<comment type="caution">
    <text evidence="1">The sequence shown here is derived from an EMBL/GenBank/DDBJ whole genome shotgun (WGS) entry which is preliminary data.</text>
</comment>
<protein>
    <submittedName>
        <fullName evidence="1">Uncharacterized protein</fullName>
    </submittedName>
</protein>
<keyword evidence="2" id="KW-1185">Reference proteome</keyword>
<dbReference type="AlphaFoldDB" id="A0AA40KYN1"/>
<evidence type="ECO:0000313" key="1">
    <source>
        <dbReference type="EMBL" id="KAK1137945.1"/>
    </source>
</evidence>